<dbReference type="EMBL" id="JAKJXP020000144">
    <property type="protein sequence ID" value="KAK7742239.1"/>
    <property type="molecule type" value="Genomic_DNA"/>
</dbReference>
<comment type="caution">
    <text evidence="2">The sequence shown here is derived from an EMBL/GenBank/DDBJ whole genome shotgun (WGS) entry which is preliminary data.</text>
</comment>
<dbReference type="PANTHER" id="PTHR42345">
    <property type="entry name" value="TPR_REGION DOMAIN-CONTAINING PROTEIN"/>
    <property type="match status" value="1"/>
</dbReference>
<sequence length="809" mass="89994">MDEPRKKRSILSGLFRRRSDAQRNGKLQKQSSFRDGERDDSLPLRWPKPDLAQISGARRRPRRPDPRGSKGKDREEFGGGGGFYEQAPLTEWPPSGVSSEEELTLDHAVGLISRGVPHFKGHKRPIPHASDQYYGLYSTTTGDYGDDDDAADLHYAMTQLMTLRMQGSSSPVYPWETLEQPSMAFGFGRRPGTISLNRWVGLSSAIPASIPLRDLGTGMRDVTLVHIFERLKELEAGLREDDEDQKYRLYKRFLKDPDKVFNPHKSMERQIMDLVTALSSEDWIDFTNPRNQVITKFIYDTGGGSRESHGQYFKFFYQLLLSLELDLRINSRIHDEWAKERLVGLIPPRIQWNLALARRWRHNIRIEEWGPTPDQVRLKFKLRKRQTKVLKRFAKLMKWPNLDATLDALRRRDAEGSSVTPTFPFLMMNALIDIDPDRATDDLALLTHLQPHCGFQHRNSYTYWTSSCIVGKVLAPTCREVAGWVGPALPTFDLGRSQIARIRARKPRLLITPEDVASMSERSDPLGPPAEVYPVKEYVLLPGAPDPDDWDRGRGGAADTIRIEQINLTDAKMATNITHNNNSYSNNPNTNNSNNPNNSNEPLPPPGAGAGGTGGGPPKVFDASILFAIDGASWPLNLQYDVSFVCAWPCSDGPHPLFFDYAYTAVRADEVVRVRNWGKPGASIVEPPGSASGSGGSGSGSGARGGGKKYQNLTGGVPKSSKQTRNGLGDDGIGTDGEDAERVLVVEAYGVSDNEVLARAWCAHWGLSAVVADVRRTCMACAIREAYAATLTVVILVDDHQRQQYSGSE</sequence>
<feature type="region of interest" description="Disordered" evidence="1">
    <location>
        <begin position="1"/>
        <end position="98"/>
    </location>
</feature>
<protein>
    <recommendedName>
        <fullName evidence="4">VTC domain-containing protein</fullName>
    </recommendedName>
</protein>
<evidence type="ECO:0000313" key="2">
    <source>
        <dbReference type="EMBL" id="KAK7742239.1"/>
    </source>
</evidence>
<evidence type="ECO:0008006" key="4">
    <source>
        <dbReference type="Google" id="ProtNLM"/>
    </source>
</evidence>
<feature type="compositionally biased region" description="Gly residues" evidence="1">
    <location>
        <begin position="692"/>
        <end position="705"/>
    </location>
</feature>
<keyword evidence="3" id="KW-1185">Reference proteome</keyword>
<feature type="compositionally biased region" description="Basic and acidic residues" evidence="1">
    <location>
        <begin position="63"/>
        <end position="77"/>
    </location>
</feature>
<feature type="compositionally biased region" description="Basic and acidic residues" evidence="1">
    <location>
        <begin position="32"/>
        <end position="42"/>
    </location>
</feature>
<reference evidence="2 3" key="1">
    <citation type="submission" date="2024-02" db="EMBL/GenBank/DDBJ databases">
        <title>De novo assembly and annotation of 12 fungi associated with fruit tree decline syndrome in Ontario, Canada.</title>
        <authorList>
            <person name="Sulman M."/>
            <person name="Ellouze W."/>
            <person name="Ilyukhin E."/>
        </authorList>
    </citation>
    <scope>NUCLEOTIDE SEQUENCE [LARGE SCALE GENOMIC DNA]</scope>
    <source>
        <strain evidence="2 3">M11/M66-122</strain>
    </source>
</reference>
<organism evidence="2 3">
    <name type="scientific">Diatrype stigma</name>
    <dbReference type="NCBI Taxonomy" id="117547"/>
    <lineage>
        <taxon>Eukaryota</taxon>
        <taxon>Fungi</taxon>
        <taxon>Dikarya</taxon>
        <taxon>Ascomycota</taxon>
        <taxon>Pezizomycotina</taxon>
        <taxon>Sordariomycetes</taxon>
        <taxon>Xylariomycetidae</taxon>
        <taxon>Xylariales</taxon>
        <taxon>Diatrypaceae</taxon>
        <taxon>Diatrype</taxon>
    </lineage>
</organism>
<gene>
    <name evidence="2" type="ORF">SLS62_010758</name>
</gene>
<dbReference type="PANTHER" id="PTHR42345:SF1">
    <property type="entry name" value="VTC DOMAIN-CONTAINING PROTEIN"/>
    <property type="match status" value="1"/>
</dbReference>
<proteinExistence type="predicted"/>
<evidence type="ECO:0000256" key="1">
    <source>
        <dbReference type="SAM" id="MobiDB-lite"/>
    </source>
</evidence>
<dbReference type="AlphaFoldDB" id="A0AAN9YHH2"/>
<dbReference type="Proteomes" id="UP001320420">
    <property type="component" value="Unassembled WGS sequence"/>
</dbReference>
<feature type="compositionally biased region" description="Low complexity" evidence="1">
    <location>
        <begin position="580"/>
        <end position="601"/>
    </location>
</feature>
<accession>A0AAN9YHH2</accession>
<feature type="region of interest" description="Disordered" evidence="1">
    <location>
        <begin position="578"/>
        <end position="616"/>
    </location>
</feature>
<feature type="region of interest" description="Disordered" evidence="1">
    <location>
        <begin position="680"/>
        <end position="735"/>
    </location>
</feature>
<evidence type="ECO:0000313" key="3">
    <source>
        <dbReference type="Proteomes" id="UP001320420"/>
    </source>
</evidence>
<name>A0AAN9YHH2_9PEZI</name>